<evidence type="ECO:0000256" key="3">
    <source>
        <dbReference type="ARBA" id="ARBA00022603"/>
    </source>
</evidence>
<dbReference type="GO" id="GO:0106335">
    <property type="term" value="F:tRNA (5-carboxymethyluridine(34)-5-O)-methyltransferase activity"/>
    <property type="evidence" value="ECO:0007669"/>
    <property type="project" value="UniProtKB-EC"/>
</dbReference>
<evidence type="ECO:0000256" key="6">
    <source>
        <dbReference type="ARBA" id="ARBA00022884"/>
    </source>
</evidence>
<dbReference type="InterPro" id="IPR051422">
    <property type="entry name" value="AlkB_tRNA_MeTrf/Diox"/>
</dbReference>
<evidence type="ECO:0000256" key="7">
    <source>
        <dbReference type="ARBA" id="ARBA00023004"/>
    </source>
</evidence>
<dbReference type="Pfam" id="PF08241">
    <property type="entry name" value="Methyltransf_11"/>
    <property type="match status" value="1"/>
</dbReference>
<reference evidence="16" key="1">
    <citation type="submission" date="2013-12" db="EMBL/GenBank/DDBJ databases">
        <title>The Genome Sequence of Aphanomyces invadans NJM9701.</title>
        <authorList>
            <consortium name="The Broad Institute Genomics Platform"/>
            <person name="Russ C."/>
            <person name="Tyler B."/>
            <person name="van West P."/>
            <person name="Dieguez-Uribeondo J."/>
            <person name="Young S.K."/>
            <person name="Zeng Q."/>
            <person name="Gargeya S."/>
            <person name="Fitzgerald M."/>
            <person name="Abouelleil A."/>
            <person name="Alvarado L."/>
            <person name="Chapman S.B."/>
            <person name="Gainer-Dewar J."/>
            <person name="Goldberg J."/>
            <person name="Griggs A."/>
            <person name="Gujja S."/>
            <person name="Hansen M."/>
            <person name="Howarth C."/>
            <person name="Imamovic A."/>
            <person name="Ireland A."/>
            <person name="Larimer J."/>
            <person name="McCowan C."/>
            <person name="Murphy C."/>
            <person name="Pearson M."/>
            <person name="Poon T.W."/>
            <person name="Priest M."/>
            <person name="Roberts A."/>
            <person name="Saif S."/>
            <person name="Shea T."/>
            <person name="Sykes S."/>
            <person name="Wortman J."/>
            <person name="Nusbaum C."/>
            <person name="Birren B."/>
        </authorList>
    </citation>
    <scope>NUCLEOTIDE SEQUENCE [LARGE SCALE GENOMIC DNA]</scope>
    <source>
        <strain evidence="16">NJM9701</strain>
    </source>
</reference>
<evidence type="ECO:0000313" key="16">
    <source>
        <dbReference type="EMBL" id="ETV95594.1"/>
    </source>
</evidence>
<proteinExistence type="inferred from homology"/>
<dbReference type="SUPFAM" id="SSF51197">
    <property type="entry name" value="Clavaminate synthase-like"/>
    <property type="match status" value="1"/>
</dbReference>
<keyword evidence="6 13" id="KW-0694">RNA-binding</keyword>
<dbReference type="EC" id="2.1.1.229" evidence="2"/>
<evidence type="ECO:0000256" key="8">
    <source>
        <dbReference type="ARBA" id="ARBA00023268"/>
    </source>
</evidence>
<dbReference type="CDD" id="cd02440">
    <property type="entry name" value="AdoMet_MTases"/>
    <property type="match status" value="1"/>
</dbReference>
<dbReference type="eggNOG" id="KOG1331">
    <property type="taxonomic scope" value="Eukaryota"/>
</dbReference>
<dbReference type="SUPFAM" id="SSF54928">
    <property type="entry name" value="RNA-binding domain, RBD"/>
    <property type="match status" value="1"/>
</dbReference>
<keyword evidence="7" id="KW-0408">Iron</keyword>
<dbReference type="InterPro" id="IPR000504">
    <property type="entry name" value="RRM_dom"/>
</dbReference>
<evidence type="ECO:0000256" key="13">
    <source>
        <dbReference type="PROSITE-ProRule" id="PRU00176"/>
    </source>
</evidence>
<dbReference type="CDD" id="cd00590">
    <property type="entry name" value="RRM_SF"/>
    <property type="match status" value="1"/>
</dbReference>
<evidence type="ECO:0000256" key="2">
    <source>
        <dbReference type="ARBA" id="ARBA00012808"/>
    </source>
</evidence>
<dbReference type="OrthoDB" id="271595at2759"/>
<evidence type="ECO:0000259" key="15">
    <source>
        <dbReference type="PROSITE" id="PS51471"/>
    </source>
</evidence>
<keyword evidence="3" id="KW-0489">Methyltransferase</keyword>
<organism evidence="16">
    <name type="scientific">Aphanomyces invadans</name>
    <dbReference type="NCBI Taxonomy" id="157072"/>
    <lineage>
        <taxon>Eukaryota</taxon>
        <taxon>Sar</taxon>
        <taxon>Stramenopiles</taxon>
        <taxon>Oomycota</taxon>
        <taxon>Saprolegniomycetes</taxon>
        <taxon>Saprolegniales</taxon>
        <taxon>Verrucalvaceae</taxon>
        <taxon>Aphanomyces</taxon>
    </lineage>
</organism>
<dbReference type="GO" id="GO:0005737">
    <property type="term" value="C:cytoplasm"/>
    <property type="evidence" value="ECO:0007669"/>
    <property type="project" value="TreeGrafter"/>
</dbReference>
<evidence type="ECO:0000256" key="1">
    <source>
        <dbReference type="ARBA" id="ARBA00007879"/>
    </source>
</evidence>
<sequence length="598" mass="66974">MALTIADFLKASSTEASAHAGVSSDIGLTVSGLTHQQKLPTQTPFLSLTWSKKGKKCVITEQTLVDILSVYGPVKQVIMGTGSRKTAIVEFEQVQDAQVAKKSLDDNGAVFHGKKFHVEAAMLRKAFEDECSFNRVPNYDTSRRQVDPATFVPGLLVYYDFITPEQETLLLAELDKGEWKHDVRARQVQHFGYVFNYKTQYGQIGCAVRLRVLCCRKCDASTPLENMPPFCRSLIDAMPSTFDGTPDQITANEYLPGQGISAHIDTHSAFTGSIGTLSLGHASVMEFRHPDDGRCETFLLEPRALYIMTGASRYQWTHCVHPRQFDVVDGAKVPRQRRVSVTFRKLQTTPCKCAFRDQCDSQLYDEAILSPEKMFPTEIEQRFVHDFYETIADHFSSTRHSPWPRVETFVRGLPVGTLVADIGCGNGKYMKCVGVPSGCVGGDRSESLVKICKTQDLNVTVLDALVVPLRSDAFDVALSIAVLHHLSTLAHRLQAVKELLRVLRVGGQGLIYAWAQEQTQDSRRSFDSHKQDCMVPWNLDKRFAKFDAESGEPLVVQRYCHMFKEGELDALVRMCGNAVVNESYYDQDNWAILFTKQA</sequence>
<dbReference type="GO" id="GO:0008757">
    <property type="term" value="F:S-adenosylmethionine-dependent methyltransferase activity"/>
    <property type="evidence" value="ECO:0007669"/>
    <property type="project" value="InterPro"/>
</dbReference>
<dbReference type="RefSeq" id="XP_008875787.1">
    <property type="nucleotide sequence ID" value="XM_008877565.1"/>
</dbReference>
<accession>A0A024TNK8</accession>
<dbReference type="PROSITE" id="PS51471">
    <property type="entry name" value="FE2OG_OXY"/>
    <property type="match status" value="1"/>
</dbReference>
<dbReference type="PANTHER" id="PTHR13069:SF21">
    <property type="entry name" value="ALKYLATED DNA REPAIR PROTEIN ALKB HOMOLOG 8"/>
    <property type="match status" value="1"/>
</dbReference>
<dbReference type="GO" id="GO:0002098">
    <property type="term" value="P:tRNA wobble uridine modification"/>
    <property type="evidence" value="ECO:0007669"/>
    <property type="project" value="TreeGrafter"/>
</dbReference>
<comment type="function">
    <text evidence="10">Catalyzes the methylation of 5-carboxymethyl uridine to 5-methylcarboxymethyl uridine at the wobble position of the anticodon loop in tRNA via its methyltransferase domain. Catalyzes the last step in the formation of 5-methylcarboxymethyl uridine at the wobble position of the anticodon loop in target tRNA. Has a preference for tRNA(Arg) and tRNA(Glu), and does not bind tRNA(Lys). Binds tRNA and catalyzes the iron and alpha-ketoglutarate dependent hydroxylation of 5-methylcarboxymethyl uridine at the wobble position of the anticodon loop in tRNA via its dioxygenase domain, giving rise to 5-(S)-methoxycarbonylhydroxymethyluridine; has a preference for tRNA(Gly). Required for normal survival after DNA damage. May inhibit apoptosis and promote cell survival and angiogenesis.</text>
</comment>
<feature type="domain" description="RRM" evidence="14">
    <location>
        <begin position="26"/>
        <end position="123"/>
    </location>
</feature>
<dbReference type="Gene3D" id="3.40.50.150">
    <property type="entry name" value="Vaccinia Virus protein VP39"/>
    <property type="match status" value="1"/>
</dbReference>
<dbReference type="InterPro" id="IPR005123">
    <property type="entry name" value="Oxoglu/Fe-dep_dioxygenase_dom"/>
</dbReference>
<keyword evidence="5" id="KW-0862">Zinc</keyword>
<dbReference type="VEuPathDB" id="FungiDB:H310_11028"/>
<evidence type="ECO:0000256" key="12">
    <source>
        <dbReference type="ARBA" id="ARBA00049802"/>
    </source>
</evidence>
<keyword evidence="4" id="KW-0808">Transferase</keyword>
<comment type="similarity">
    <text evidence="1">Belongs to the alkB family.</text>
</comment>
<evidence type="ECO:0000256" key="4">
    <source>
        <dbReference type="ARBA" id="ARBA00022679"/>
    </source>
</evidence>
<evidence type="ECO:0000256" key="9">
    <source>
        <dbReference type="ARBA" id="ARBA00034996"/>
    </source>
</evidence>
<dbReference type="SUPFAM" id="SSF53335">
    <property type="entry name" value="S-adenosyl-L-methionine-dependent methyltransferases"/>
    <property type="match status" value="1"/>
</dbReference>
<dbReference type="eggNOG" id="KOG4176">
    <property type="taxonomic scope" value="Eukaryota"/>
</dbReference>
<dbReference type="InterPro" id="IPR013216">
    <property type="entry name" value="Methyltransf_11"/>
</dbReference>
<evidence type="ECO:0000256" key="5">
    <source>
        <dbReference type="ARBA" id="ARBA00022833"/>
    </source>
</evidence>
<dbReference type="EMBL" id="KI913980">
    <property type="protein sequence ID" value="ETV95594.1"/>
    <property type="molecule type" value="Genomic_DNA"/>
</dbReference>
<dbReference type="GO" id="GO:0005634">
    <property type="term" value="C:nucleus"/>
    <property type="evidence" value="ECO:0007669"/>
    <property type="project" value="TreeGrafter"/>
</dbReference>
<dbReference type="InterPro" id="IPR029063">
    <property type="entry name" value="SAM-dependent_MTases_sf"/>
</dbReference>
<evidence type="ECO:0000256" key="10">
    <source>
        <dbReference type="ARBA" id="ARBA00045506"/>
    </source>
</evidence>
<feature type="domain" description="Fe2OG dioxygenase" evidence="15">
    <location>
        <begin position="245"/>
        <end position="347"/>
    </location>
</feature>
<dbReference type="AlphaFoldDB" id="A0A024TNK8"/>
<protein>
    <recommendedName>
        <fullName evidence="2">tRNA (carboxymethyluridine(34)-5-O)-methyltransferase</fullName>
        <ecNumber evidence="2">2.1.1.229</ecNumber>
    </recommendedName>
    <alternativeName>
        <fullName evidence="11">Alkylated DNA repair protein alkB homolog 8</fullName>
    </alternativeName>
    <alternativeName>
        <fullName evidence="12">S-adenosyl-L-methionine-dependent tRNA methyltransferase ALKBH8</fullName>
    </alternativeName>
</protein>
<dbReference type="InterPro" id="IPR012677">
    <property type="entry name" value="Nucleotide-bd_a/b_plait_sf"/>
</dbReference>
<dbReference type="STRING" id="157072.A0A024TNK8"/>
<dbReference type="Pfam" id="PF00076">
    <property type="entry name" value="RRM_1"/>
    <property type="match status" value="1"/>
</dbReference>
<dbReference type="InterPro" id="IPR027450">
    <property type="entry name" value="AlkB-like"/>
</dbReference>
<dbReference type="PANTHER" id="PTHR13069">
    <property type="entry name" value="ALKYLATED DNA REPAIR PROTEIN ALKB HOMOLOG 8"/>
    <property type="match status" value="1"/>
</dbReference>
<dbReference type="GO" id="GO:0030488">
    <property type="term" value="P:tRNA methylation"/>
    <property type="evidence" value="ECO:0007669"/>
    <property type="project" value="TreeGrafter"/>
</dbReference>
<evidence type="ECO:0000256" key="11">
    <source>
        <dbReference type="ARBA" id="ARBA00049786"/>
    </source>
</evidence>
<keyword evidence="8" id="KW-0511">Multifunctional enzyme</keyword>
<comment type="catalytic activity">
    <reaction evidence="9">
        <text>5-(carboxymethyl)uridine(34) in tRNA + S-adenosyl-L-methionine = 5-(2-methoxy-2-oxoethyl)uridine(34) in tRNA + S-adenosyl-L-homocysteine</text>
        <dbReference type="Rhea" id="RHEA:43208"/>
        <dbReference type="Rhea" id="RHEA-COMP:10407"/>
        <dbReference type="Rhea" id="RHEA-COMP:10408"/>
        <dbReference type="ChEBI" id="CHEBI:57856"/>
        <dbReference type="ChEBI" id="CHEBI:59789"/>
        <dbReference type="ChEBI" id="CHEBI:74851"/>
        <dbReference type="ChEBI" id="CHEBI:74882"/>
        <dbReference type="EC" id="2.1.1.229"/>
    </reaction>
</comment>
<dbReference type="Gene3D" id="3.30.70.330">
    <property type="match status" value="1"/>
</dbReference>
<dbReference type="PROSITE" id="PS50102">
    <property type="entry name" value="RRM"/>
    <property type="match status" value="1"/>
</dbReference>
<evidence type="ECO:0000259" key="14">
    <source>
        <dbReference type="PROSITE" id="PS50102"/>
    </source>
</evidence>
<dbReference type="GeneID" id="20088078"/>
<gene>
    <name evidence="16" type="ORF">H310_11028</name>
</gene>
<dbReference type="InterPro" id="IPR037151">
    <property type="entry name" value="AlkB-like_sf"/>
</dbReference>
<name>A0A024TNK8_9STRA</name>
<dbReference type="Gene3D" id="2.60.120.590">
    <property type="entry name" value="Alpha-ketoglutarate-dependent dioxygenase AlkB-like"/>
    <property type="match status" value="1"/>
</dbReference>
<dbReference type="Pfam" id="PF13532">
    <property type="entry name" value="2OG-FeII_Oxy_2"/>
    <property type="match status" value="1"/>
</dbReference>
<dbReference type="InterPro" id="IPR035979">
    <property type="entry name" value="RBD_domain_sf"/>
</dbReference>
<dbReference type="GO" id="GO:0000049">
    <property type="term" value="F:tRNA binding"/>
    <property type="evidence" value="ECO:0007669"/>
    <property type="project" value="TreeGrafter"/>
</dbReference>